<dbReference type="EMBL" id="GBRH01228705">
    <property type="protein sequence ID" value="JAD69190.1"/>
    <property type="molecule type" value="Transcribed_RNA"/>
</dbReference>
<reference evidence="1" key="2">
    <citation type="journal article" date="2015" name="Data Brief">
        <title>Shoot transcriptome of the giant reed, Arundo donax.</title>
        <authorList>
            <person name="Barrero R.A."/>
            <person name="Guerrero F.D."/>
            <person name="Moolhuijzen P."/>
            <person name="Goolsby J.A."/>
            <person name="Tidwell J."/>
            <person name="Bellgard S.E."/>
            <person name="Bellgard M.I."/>
        </authorList>
    </citation>
    <scope>NUCLEOTIDE SEQUENCE</scope>
    <source>
        <tissue evidence="1">Shoot tissue taken approximately 20 cm above the soil surface</tissue>
    </source>
</reference>
<organism evidence="1">
    <name type="scientific">Arundo donax</name>
    <name type="common">Giant reed</name>
    <name type="synonym">Donax arundinaceus</name>
    <dbReference type="NCBI Taxonomy" id="35708"/>
    <lineage>
        <taxon>Eukaryota</taxon>
        <taxon>Viridiplantae</taxon>
        <taxon>Streptophyta</taxon>
        <taxon>Embryophyta</taxon>
        <taxon>Tracheophyta</taxon>
        <taxon>Spermatophyta</taxon>
        <taxon>Magnoliopsida</taxon>
        <taxon>Liliopsida</taxon>
        <taxon>Poales</taxon>
        <taxon>Poaceae</taxon>
        <taxon>PACMAD clade</taxon>
        <taxon>Arundinoideae</taxon>
        <taxon>Arundineae</taxon>
        <taxon>Arundo</taxon>
    </lineage>
</organism>
<protein>
    <submittedName>
        <fullName evidence="1">Uncharacterized protein</fullName>
    </submittedName>
</protein>
<dbReference type="AlphaFoldDB" id="A0A0A9C724"/>
<name>A0A0A9C724_ARUDO</name>
<proteinExistence type="predicted"/>
<evidence type="ECO:0000313" key="1">
    <source>
        <dbReference type="EMBL" id="JAD69190.1"/>
    </source>
</evidence>
<sequence>MHGFQPNPLHLKRTQGSASKGYYKIIPLV</sequence>
<reference evidence="1" key="1">
    <citation type="submission" date="2014-09" db="EMBL/GenBank/DDBJ databases">
        <authorList>
            <person name="Magalhaes I.L.F."/>
            <person name="Oliveira U."/>
            <person name="Santos F.R."/>
            <person name="Vidigal T.H.D.A."/>
            <person name="Brescovit A.D."/>
            <person name="Santos A.J."/>
        </authorList>
    </citation>
    <scope>NUCLEOTIDE SEQUENCE</scope>
    <source>
        <tissue evidence="1">Shoot tissue taken approximately 20 cm above the soil surface</tissue>
    </source>
</reference>
<accession>A0A0A9C724</accession>